<evidence type="ECO:0000313" key="4">
    <source>
        <dbReference type="Proteomes" id="UP000503144"/>
    </source>
</evidence>
<protein>
    <submittedName>
        <fullName evidence="1">Uncharacterized protein</fullName>
    </submittedName>
</protein>
<evidence type="ECO:0000313" key="3">
    <source>
        <dbReference type="Proteomes" id="UP000502421"/>
    </source>
</evidence>
<dbReference type="Proteomes" id="UP000502421">
    <property type="component" value="Chromosome"/>
</dbReference>
<sequence length="190" mass="21560">MKIGRSHKWNYDAGVWRETKITPDLWEISYEVVKRRAGHAPEGSGVPVGTGYHWYILANQQVDKINADDYTTKMSGFKFKLAHKRASKNKWNASFGIQRKRMISFLQDMITQLKSASVPLEFSYRDIAYEGEAIPVMETCEEGDCVEWDIYLNDESKGIIRKMKSGWKMNGVTDKGLIKAIAGILASEGS</sequence>
<dbReference type="KEGG" id="coy:HF329_03355"/>
<name>A0AAE6ZQ27_9BACT</name>
<evidence type="ECO:0000313" key="2">
    <source>
        <dbReference type="EMBL" id="QJB42511.1"/>
    </source>
</evidence>
<dbReference type="EMBL" id="CP051204">
    <property type="protein sequence ID" value="QJB42511.1"/>
    <property type="molecule type" value="Genomic_DNA"/>
</dbReference>
<proteinExistence type="predicted"/>
<dbReference type="EMBL" id="CP051205">
    <property type="protein sequence ID" value="QJB36010.1"/>
    <property type="molecule type" value="Genomic_DNA"/>
</dbReference>
<keyword evidence="4" id="KW-1185">Reference proteome</keyword>
<dbReference type="Proteomes" id="UP000503144">
    <property type="component" value="Chromosome"/>
</dbReference>
<gene>
    <name evidence="2" type="ORF">HF324_03115</name>
    <name evidence="1" type="ORF">HF329_03355</name>
</gene>
<reference evidence="1" key="2">
    <citation type="submission" date="2020-09" db="EMBL/GenBank/DDBJ databases">
        <authorList>
            <person name="Kittiwongwattana C."/>
        </authorList>
    </citation>
    <scope>NUCLEOTIDE SEQUENCE</scope>
    <source>
        <strain evidence="1">1310</strain>
    </source>
</reference>
<accession>A0AAE6ZQ27</accession>
<organism evidence="1 3">
    <name type="scientific">Chitinophaga oryzae</name>
    <dbReference type="NCBI Taxonomy" id="2725414"/>
    <lineage>
        <taxon>Bacteria</taxon>
        <taxon>Pseudomonadati</taxon>
        <taxon>Bacteroidota</taxon>
        <taxon>Chitinophagia</taxon>
        <taxon>Chitinophagales</taxon>
        <taxon>Chitinophagaceae</taxon>
        <taxon>Chitinophaga</taxon>
    </lineage>
</organism>
<dbReference type="AlphaFoldDB" id="A0AAE6ZQ27"/>
<evidence type="ECO:0000313" key="1">
    <source>
        <dbReference type="EMBL" id="QJB36010.1"/>
    </source>
</evidence>
<reference evidence="3 4" key="1">
    <citation type="submission" date="2020-04" db="EMBL/GenBank/DDBJ databases">
        <authorList>
            <person name="Kittiwongwattana C."/>
        </authorList>
    </citation>
    <scope>NUCLEOTIDE SEQUENCE [LARGE SCALE GENOMIC DNA]</scope>
    <source>
        <strain evidence="2 4">1303</strain>
        <strain evidence="3">1310</strain>
    </source>
</reference>